<feature type="transmembrane region" description="Helical" evidence="1">
    <location>
        <begin position="95"/>
        <end position="113"/>
    </location>
</feature>
<accession>A0A1C4ZCN7</accession>
<sequence>MRPHRLFVAAAILLALAHLVGRWYAQPLLPAAQALAWCALAGAALTAPDLPPRARYGLAVAGLAVAVAARPGQNDRKFLWVGEPPIEPAWTGDRLLWAVVGVGLALAVAALPGRAPDRRRTAAAVVLGGLAVLLAVTRDSVTLLPPYVLPPEAAVVLPPYLVLGFLAAALVLAGCRWADGVRRRAHGAARPGS</sequence>
<organism evidence="2 3">
    <name type="scientific">Micromonospora chaiyaphumensis</name>
    <dbReference type="NCBI Taxonomy" id="307119"/>
    <lineage>
        <taxon>Bacteria</taxon>
        <taxon>Bacillati</taxon>
        <taxon>Actinomycetota</taxon>
        <taxon>Actinomycetes</taxon>
        <taxon>Micromonosporales</taxon>
        <taxon>Micromonosporaceae</taxon>
        <taxon>Micromonospora</taxon>
    </lineage>
</organism>
<keyword evidence="1" id="KW-0812">Transmembrane</keyword>
<keyword evidence="3" id="KW-1185">Reference proteome</keyword>
<evidence type="ECO:0000313" key="3">
    <source>
        <dbReference type="Proteomes" id="UP000199629"/>
    </source>
</evidence>
<dbReference type="AlphaFoldDB" id="A0A1C4ZCN7"/>
<dbReference type="EMBL" id="FMCS01000013">
    <property type="protein sequence ID" value="SCF30752.1"/>
    <property type="molecule type" value="Genomic_DNA"/>
</dbReference>
<keyword evidence="1" id="KW-1133">Transmembrane helix</keyword>
<evidence type="ECO:0000313" key="2">
    <source>
        <dbReference type="EMBL" id="SCF30752.1"/>
    </source>
</evidence>
<feature type="transmembrane region" description="Helical" evidence="1">
    <location>
        <begin position="120"/>
        <end position="137"/>
    </location>
</feature>
<gene>
    <name evidence="2" type="ORF">GA0070214_113121</name>
</gene>
<protein>
    <submittedName>
        <fullName evidence="2">Uncharacterized protein</fullName>
    </submittedName>
</protein>
<proteinExistence type="predicted"/>
<reference evidence="3" key="1">
    <citation type="submission" date="2016-06" db="EMBL/GenBank/DDBJ databases">
        <authorList>
            <person name="Varghese N."/>
            <person name="Submissions Spin"/>
        </authorList>
    </citation>
    <scope>NUCLEOTIDE SEQUENCE [LARGE SCALE GENOMIC DNA]</scope>
    <source>
        <strain evidence="3">DSM 45246</strain>
    </source>
</reference>
<name>A0A1C4ZCN7_9ACTN</name>
<keyword evidence="1" id="KW-0472">Membrane</keyword>
<feature type="transmembrane region" description="Helical" evidence="1">
    <location>
        <begin position="157"/>
        <end position="175"/>
    </location>
</feature>
<evidence type="ECO:0000256" key="1">
    <source>
        <dbReference type="SAM" id="Phobius"/>
    </source>
</evidence>
<dbReference type="Proteomes" id="UP000199629">
    <property type="component" value="Unassembled WGS sequence"/>
</dbReference>
<dbReference type="RefSeq" id="WP_091269557.1">
    <property type="nucleotide sequence ID" value="NZ_FMCS01000013.1"/>
</dbReference>